<dbReference type="EMBL" id="QWIQ01000073">
    <property type="protein sequence ID" value="RMZ10018.1"/>
    <property type="molecule type" value="Genomic_DNA"/>
</dbReference>
<evidence type="ECO:0000313" key="2">
    <source>
        <dbReference type="EMBL" id="RMZ10018.1"/>
    </source>
</evidence>
<dbReference type="AlphaFoldDB" id="A0A3M7H9Y3"/>
<sequence length="202" mass="21421">MVTTAPPARTSQERHPATRALHDFLETYYLVPMASGLGMQGDQITKEDVRRVEHEESAGHKAGNIPAGSDAAAMQSMMDKQNQNKGEVIEERKGNLPLPEEPPTKSDFNSADASTVNVGSGGVSDTFSKGNDALREPATGDSAVRTDGNAFMVNTKAQGVGREAMEGGLPNDAVARDAKDKAGLADTTNKDYGYPQKNDPTS</sequence>
<reference evidence="2 3" key="1">
    <citation type="journal article" date="2018" name="BMC Genomics">
        <title>Genomic evidence for intraspecific hybridization in a clonal and extremely halotolerant yeast.</title>
        <authorList>
            <person name="Gostincar C."/>
            <person name="Stajich J.E."/>
            <person name="Zupancic J."/>
            <person name="Zalar P."/>
            <person name="Gunde-Cimerman N."/>
        </authorList>
    </citation>
    <scope>NUCLEOTIDE SEQUENCE [LARGE SCALE GENOMIC DNA]</scope>
    <source>
        <strain evidence="2 3">EXF-171</strain>
    </source>
</reference>
<name>A0A3M7H9Y3_HORWE</name>
<comment type="caution">
    <text evidence="2">The sequence shown here is derived from an EMBL/GenBank/DDBJ whole genome shotgun (WGS) entry which is preliminary data.</text>
</comment>
<feature type="compositionally biased region" description="Polar residues" evidence="1">
    <location>
        <begin position="106"/>
        <end position="129"/>
    </location>
</feature>
<proteinExistence type="predicted"/>
<feature type="compositionally biased region" description="Basic and acidic residues" evidence="1">
    <location>
        <begin position="47"/>
        <end position="59"/>
    </location>
</feature>
<evidence type="ECO:0000256" key="1">
    <source>
        <dbReference type="SAM" id="MobiDB-lite"/>
    </source>
</evidence>
<feature type="region of interest" description="Disordered" evidence="1">
    <location>
        <begin position="162"/>
        <end position="202"/>
    </location>
</feature>
<organism evidence="2 3">
    <name type="scientific">Hortaea werneckii</name>
    <name type="common">Black yeast</name>
    <name type="synonym">Cladosporium werneckii</name>
    <dbReference type="NCBI Taxonomy" id="91943"/>
    <lineage>
        <taxon>Eukaryota</taxon>
        <taxon>Fungi</taxon>
        <taxon>Dikarya</taxon>
        <taxon>Ascomycota</taxon>
        <taxon>Pezizomycotina</taxon>
        <taxon>Dothideomycetes</taxon>
        <taxon>Dothideomycetidae</taxon>
        <taxon>Mycosphaerellales</taxon>
        <taxon>Teratosphaeriaceae</taxon>
        <taxon>Hortaea</taxon>
    </lineage>
</organism>
<accession>A0A3M7H9Y3</accession>
<evidence type="ECO:0000313" key="3">
    <source>
        <dbReference type="Proteomes" id="UP000281468"/>
    </source>
</evidence>
<feature type="compositionally biased region" description="Basic and acidic residues" evidence="1">
    <location>
        <begin position="174"/>
        <end position="183"/>
    </location>
</feature>
<dbReference type="Proteomes" id="UP000281468">
    <property type="component" value="Unassembled WGS sequence"/>
</dbReference>
<protein>
    <submittedName>
        <fullName evidence="2">Uncharacterized protein</fullName>
    </submittedName>
</protein>
<gene>
    <name evidence="2" type="ORF">D0862_03425</name>
</gene>
<feature type="region of interest" description="Disordered" evidence="1">
    <location>
        <begin position="92"/>
        <end position="150"/>
    </location>
</feature>
<feature type="region of interest" description="Disordered" evidence="1">
    <location>
        <begin position="47"/>
        <end position="71"/>
    </location>
</feature>